<name>A0A0E9UFW9_ANGAN</name>
<dbReference type="AlphaFoldDB" id="A0A0E9UFW9"/>
<evidence type="ECO:0000313" key="1">
    <source>
        <dbReference type="EMBL" id="JAH64749.1"/>
    </source>
</evidence>
<reference evidence="1" key="1">
    <citation type="submission" date="2014-11" db="EMBL/GenBank/DDBJ databases">
        <authorList>
            <person name="Amaro Gonzalez C."/>
        </authorList>
    </citation>
    <scope>NUCLEOTIDE SEQUENCE</scope>
</reference>
<proteinExistence type="predicted"/>
<organism evidence="1">
    <name type="scientific">Anguilla anguilla</name>
    <name type="common">European freshwater eel</name>
    <name type="synonym">Muraena anguilla</name>
    <dbReference type="NCBI Taxonomy" id="7936"/>
    <lineage>
        <taxon>Eukaryota</taxon>
        <taxon>Metazoa</taxon>
        <taxon>Chordata</taxon>
        <taxon>Craniata</taxon>
        <taxon>Vertebrata</taxon>
        <taxon>Euteleostomi</taxon>
        <taxon>Actinopterygii</taxon>
        <taxon>Neopterygii</taxon>
        <taxon>Teleostei</taxon>
        <taxon>Anguilliformes</taxon>
        <taxon>Anguillidae</taxon>
        <taxon>Anguilla</taxon>
    </lineage>
</organism>
<sequence>MVLPLHSLSHCAWLLLPPD</sequence>
<protein>
    <submittedName>
        <fullName evidence="1">Uncharacterized protein</fullName>
    </submittedName>
</protein>
<reference evidence="1" key="2">
    <citation type="journal article" date="2015" name="Fish Shellfish Immunol.">
        <title>Early steps in the European eel (Anguilla anguilla)-Vibrio vulnificus interaction in the gills: Role of the RtxA13 toxin.</title>
        <authorList>
            <person name="Callol A."/>
            <person name="Pajuelo D."/>
            <person name="Ebbesson L."/>
            <person name="Teles M."/>
            <person name="MacKenzie S."/>
            <person name="Amaro C."/>
        </authorList>
    </citation>
    <scope>NUCLEOTIDE SEQUENCE</scope>
</reference>
<dbReference type="EMBL" id="GBXM01043828">
    <property type="protein sequence ID" value="JAH64749.1"/>
    <property type="molecule type" value="Transcribed_RNA"/>
</dbReference>
<accession>A0A0E9UFW9</accession>